<accession>A0ABP9RCY1</accession>
<evidence type="ECO:0000313" key="2">
    <source>
        <dbReference type="EMBL" id="GAA5174945.1"/>
    </source>
</evidence>
<comment type="caution">
    <text evidence="2">The sequence shown here is derived from an EMBL/GenBank/DDBJ whole genome shotgun (WGS) entry which is preliminary data.</text>
</comment>
<gene>
    <name evidence="2" type="ORF">GCM10023321_79890</name>
</gene>
<protein>
    <submittedName>
        <fullName evidence="2">Uncharacterized protein</fullName>
    </submittedName>
</protein>
<evidence type="ECO:0000313" key="3">
    <source>
        <dbReference type="Proteomes" id="UP001428817"/>
    </source>
</evidence>
<sequence>MVKRRTVQATHGRSGPFSRSHVLELDGIGLRSGDHYTRLMPVSEAVSGAFRLAMLPIRLTALAVLWATATPTRLIVTAAIATVVGLNL</sequence>
<keyword evidence="1" id="KW-1133">Transmembrane helix</keyword>
<name>A0ABP9RCY1_9PSEU</name>
<dbReference type="EMBL" id="BAABJP010000063">
    <property type="protein sequence ID" value="GAA5174945.1"/>
    <property type="molecule type" value="Genomic_DNA"/>
</dbReference>
<keyword evidence="1" id="KW-0812">Transmembrane</keyword>
<organism evidence="2 3">
    <name type="scientific">Pseudonocardia eucalypti</name>
    <dbReference type="NCBI Taxonomy" id="648755"/>
    <lineage>
        <taxon>Bacteria</taxon>
        <taxon>Bacillati</taxon>
        <taxon>Actinomycetota</taxon>
        <taxon>Actinomycetes</taxon>
        <taxon>Pseudonocardiales</taxon>
        <taxon>Pseudonocardiaceae</taxon>
        <taxon>Pseudonocardia</taxon>
    </lineage>
</organism>
<keyword evidence="1" id="KW-0472">Membrane</keyword>
<feature type="transmembrane region" description="Helical" evidence="1">
    <location>
        <begin position="59"/>
        <end position="86"/>
    </location>
</feature>
<dbReference type="Proteomes" id="UP001428817">
    <property type="component" value="Unassembled WGS sequence"/>
</dbReference>
<reference evidence="3" key="1">
    <citation type="journal article" date="2019" name="Int. J. Syst. Evol. Microbiol.">
        <title>The Global Catalogue of Microorganisms (GCM) 10K type strain sequencing project: providing services to taxonomists for standard genome sequencing and annotation.</title>
        <authorList>
            <consortium name="The Broad Institute Genomics Platform"/>
            <consortium name="The Broad Institute Genome Sequencing Center for Infectious Disease"/>
            <person name="Wu L."/>
            <person name="Ma J."/>
        </authorList>
    </citation>
    <scope>NUCLEOTIDE SEQUENCE [LARGE SCALE GENOMIC DNA]</scope>
    <source>
        <strain evidence="3">JCM 18303</strain>
    </source>
</reference>
<keyword evidence="3" id="KW-1185">Reference proteome</keyword>
<evidence type="ECO:0000256" key="1">
    <source>
        <dbReference type="SAM" id="Phobius"/>
    </source>
</evidence>
<proteinExistence type="predicted"/>